<dbReference type="SUPFAM" id="SSF52129">
    <property type="entry name" value="Caspase-like"/>
    <property type="match status" value="2"/>
</dbReference>
<keyword evidence="3" id="KW-1185">Reference proteome</keyword>
<evidence type="ECO:0000313" key="3">
    <source>
        <dbReference type="Proteomes" id="UP000242715"/>
    </source>
</evidence>
<dbReference type="GO" id="GO:0006508">
    <property type="term" value="P:proteolysis"/>
    <property type="evidence" value="ECO:0007669"/>
    <property type="project" value="InterPro"/>
</dbReference>
<dbReference type="GO" id="GO:0004197">
    <property type="term" value="F:cysteine-type endopeptidase activity"/>
    <property type="evidence" value="ECO:0007669"/>
    <property type="project" value="InterPro"/>
</dbReference>
<dbReference type="InterPro" id="IPR029030">
    <property type="entry name" value="Caspase-like_dom_sf"/>
</dbReference>
<dbReference type="AlphaFoldDB" id="A0A2Z6MW53"/>
<protein>
    <recommendedName>
        <fullName evidence="1">Peptidase C14 caspase domain-containing protein</fullName>
    </recommendedName>
</protein>
<reference evidence="3" key="1">
    <citation type="journal article" date="2017" name="Front. Plant Sci.">
        <title>Climate Clever Clovers: New Paradigm to Reduce the Environmental Footprint of Ruminants by Breeding Low Methanogenic Forages Utilizing Haplotype Variation.</title>
        <authorList>
            <person name="Kaur P."/>
            <person name="Appels R."/>
            <person name="Bayer P.E."/>
            <person name="Keeble-Gagnere G."/>
            <person name="Wang J."/>
            <person name="Hirakawa H."/>
            <person name="Shirasawa K."/>
            <person name="Vercoe P."/>
            <person name="Stefanova K."/>
            <person name="Durmic Z."/>
            <person name="Nichols P."/>
            <person name="Revell C."/>
            <person name="Isobe S.N."/>
            <person name="Edwards D."/>
            <person name="Erskine W."/>
        </authorList>
    </citation>
    <scope>NUCLEOTIDE SEQUENCE [LARGE SCALE GENOMIC DNA]</scope>
    <source>
        <strain evidence="3">cv. Daliak</strain>
    </source>
</reference>
<gene>
    <name evidence="2" type="ORF">TSUD_212740</name>
</gene>
<proteinExistence type="predicted"/>
<sequence>MSDRGQSSSSSCGIERALFVGLRYDQPNDDERKSIPGENLRDKVIVLSNVNLEYAIKDFIKEDVSILYLTGHGSNSKDKKCPGLVTAVDYEVMEVDEIIKVLKKLPLGTKFLFLIDACYGANFVKMFNKKVAMLISSQEDQESSVFRMLLDERKSIPGENLRDKLIVLSNVNLEYAIKDFIKEDVSILYLTGHGSNPKDKKGPGLVTAVDYEVMEVDEIIKVLKKLPLGTKFLFLIDACYGANFVKMFDKKVAMLISSQEDQETTASIWHGSHFTNAFLHVVHRDHNRTTKNVLEVIKEKLRNLGIDQTPFGLAKTEIGNLPISGLLNH</sequence>
<accession>A0A2Z6MW53</accession>
<evidence type="ECO:0000313" key="2">
    <source>
        <dbReference type="EMBL" id="GAU34013.1"/>
    </source>
</evidence>
<dbReference type="EMBL" id="DF973543">
    <property type="protein sequence ID" value="GAU34013.1"/>
    <property type="molecule type" value="Genomic_DNA"/>
</dbReference>
<organism evidence="2 3">
    <name type="scientific">Trifolium subterraneum</name>
    <name type="common">Subterranean clover</name>
    <dbReference type="NCBI Taxonomy" id="3900"/>
    <lineage>
        <taxon>Eukaryota</taxon>
        <taxon>Viridiplantae</taxon>
        <taxon>Streptophyta</taxon>
        <taxon>Embryophyta</taxon>
        <taxon>Tracheophyta</taxon>
        <taxon>Spermatophyta</taxon>
        <taxon>Magnoliopsida</taxon>
        <taxon>eudicotyledons</taxon>
        <taxon>Gunneridae</taxon>
        <taxon>Pentapetalae</taxon>
        <taxon>rosids</taxon>
        <taxon>fabids</taxon>
        <taxon>Fabales</taxon>
        <taxon>Fabaceae</taxon>
        <taxon>Papilionoideae</taxon>
        <taxon>50 kb inversion clade</taxon>
        <taxon>NPAAA clade</taxon>
        <taxon>Hologalegina</taxon>
        <taxon>IRL clade</taxon>
        <taxon>Trifolieae</taxon>
        <taxon>Trifolium</taxon>
    </lineage>
</organism>
<name>A0A2Z6MW53_TRISU</name>
<feature type="domain" description="Peptidase C14 caspase" evidence="1">
    <location>
        <begin position="48"/>
        <end position="128"/>
    </location>
</feature>
<dbReference type="Proteomes" id="UP000242715">
    <property type="component" value="Unassembled WGS sequence"/>
</dbReference>
<dbReference type="Pfam" id="PF00656">
    <property type="entry name" value="Peptidase_C14"/>
    <property type="match status" value="2"/>
</dbReference>
<feature type="domain" description="Peptidase C14 caspase" evidence="1">
    <location>
        <begin position="172"/>
        <end position="301"/>
    </location>
</feature>
<dbReference type="OrthoDB" id="10567159at2759"/>
<evidence type="ECO:0000259" key="1">
    <source>
        <dbReference type="Pfam" id="PF00656"/>
    </source>
</evidence>
<dbReference type="InterPro" id="IPR011600">
    <property type="entry name" value="Pept_C14_caspase"/>
</dbReference>
<dbReference type="Gene3D" id="3.40.50.1460">
    <property type="match status" value="2"/>
</dbReference>